<keyword evidence="2" id="KW-0812">Transmembrane</keyword>
<feature type="compositionally biased region" description="Basic and acidic residues" evidence="1">
    <location>
        <begin position="1"/>
        <end position="22"/>
    </location>
</feature>
<dbReference type="STRING" id="7398.A0A1A9ZCA5"/>
<keyword evidence="2" id="KW-0472">Membrane</keyword>
<accession>A0A1A9ZCA5</accession>
<dbReference type="EnsemblMetazoa" id="GPAI010349-RA">
    <property type="protein sequence ID" value="GPAI010349-PA"/>
    <property type="gene ID" value="GPAI010349"/>
</dbReference>
<feature type="transmembrane region" description="Helical" evidence="2">
    <location>
        <begin position="116"/>
        <end position="134"/>
    </location>
</feature>
<reference evidence="3" key="2">
    <citation type="submission" date="2020-05" db="UniProtKB">
        <authorList>
            <consortium name="EnsemblMetazoa"/>
        </authorList>
    </citation>
    <scope>IDENTIFICATION</scope>
    <source>
        <strain evidence="3">IAEA</strain>
    </source>
</reference>
<dbReference type="Proteomes" id="UP000092445">
    <property type="component" value="Unassembled WGS sequence"/>
</dbReference>
<feature type="compositionally biased region" description="Basic and acidic residues" evidence="1">
    <location>
        <begin position="64"/>
        <end position="73"/>
    </location>
</feature>
<evidence type="ECO:0000313" key="3">
    <source>
        <dbReference type="EnsemblMetazoa" id="GPAI010349-PA"/>
    </source>
</evidence>
<dbReference type="VEuPathDB" id="VectorBase:GPAI010349"/>
<keyword evidence="4" id="KW-1185">Reference proteome</keyword>
<evidence type="ECO:0000256" key="1">
    <source>
        <dbReference type="SAM" id="MobiDB-lite"/>
    </source>
</evidence>
<proteinExistence type="predicted"/>
<protein>
    <submittedName>
        <fullName evidence="3">Uncharacterized protein</fullName>
    </submittedName>
</protein>
<dbReference type="AlphaFoldDB" id="A0A1A9ZCA5"/>
<organism evidence="3 4">
    <name type="scientific">Glossina pallidipes</name>
    <name type="common">Tsetse fly</name>
    <dbReference type="NCBI Taxonomy" id="7398"/>
    <lineage>
        <taxon>Eukaryota</taxon>
        <taxon>Metazoa</taxon>
        <taxon>Ecdysozoa</taxon>
        <taxon>Arthropoda</taxon>
        <taxon>Hexapoda</taxon>
        <taxon>Insecta</taxon>
        <taxon>Pterygota</taxon>
        <taxon>Neoptera</taxon>
        <taxon>Endopterygota</taxon>
        <taxon>Diptera</taxon>
        <taxon>Brachycera</taxon>
        <taxon>Muscomorpha</taxon>
        <taxon>Hippoboscoidea</taxon>
        <taxon>Glossinidae</taxon>
        <taxon>Glossina</taxon>
    </lineage>
</organism>
<evidence type="ECO:0000313" key="4">
    <source>
        <dbReference type="Proteomes" id="UP000092445"/>
    </source>
</evidence>
<feature type="region of interest" description="Disordered" evidence="1">
    <location>
        <begin position="1"/>
        <end position="109"/>
    </location>
</feature>
<reference evidence="4" key="1">
    <citation type="submission" date="2014-03" db="EMBL/GenBank/DDBJ databases">
        <authorList>
            <person name="Aksoy S."/>
            <person name="Warren W."/>
            <person name="Wilson R.K."/>
        </authorList>
    </citation>
    <scope>NUCLEOTIDE SEQUENCE [LARGE SCALE GENOMIC DNA]</scope>
    <source>
        <strain evidence="4">IAEA</strain>
    </source>
</reference>
<keyword evidence="2" id="KW-1133">Transmembrane helix</keyword>
<evidence type="ECO:0000256" key="2">
    <source>
        <dbReference type="SAM" id="Phobius"/>
    </source>
</evidence>
<sequence length="137" mass="16019">MDVQVEEFKLELKPEEMEEKQFTNETNLQKRVKMEKNSESPGDGQEEEQKNSQKGSLKENYALKNERSGEDNIHFVSEMENNPPAEEVQAPKNDKCINQDQKPNEQQGANKSMSELYIYIYYLLPTTFALHYTFALY</sequence>
<feature type="compositionally biased region" description="Polar residues" evidence="1">
    <location>
        <begin position="98"/>
        <end position="109"/>
    </location>
</feature>
<name>A0A1A9ZCA5_GLOPL</name>